<sequence>MIAYSPLDILTQSPSNRKKFKKTITTGRPARPGAVESELTPAASERTYRLRTLTDTLLTFQMCSMIITAAAGADPMPDRRDRDESQVERHICFLTFVYFFY</sequence>
<evidence type="ECO:0000313" key="2">
    <source>
        <dbReference type="EMBL" id="GBP07276.1"/>
    </source>
</evidence>
<dbReference type="Proteomes" id="UP000299102">
    <property type="component" value="Unassembled WGS sequence"/>
</dbReference>
<evidence type="ECO:0000313" key="3">
    <source>
        <dbReference type="Proteomes" id="UP000299102"/>
    </source>
</evidence>
<dbReference type="EMBL" id="BGZK01000025">
    <property type="protein sequence ID" value="GBP07276.1"/>
    <property type="molecule type" value="Genomic_DNA"/>
</dbReference>
<name>A0A4C1SZ85_EUMVA</name>
<proteinExistence type="predicted"/>
<feature type="region of interest" description="Disordered" evidence="1">
    <location>
        <begin position="18"/>
        <end position="39"/>
    </location>
</feature>
<evidence type="ECO:0000256" key="1">
    <source>
        <dbReference type="SAM" id="MobiDB-lite"/>
    </source>
</evidence>
<keyword evidence="3" id="KW-1185">Reference proteome</keyword>
<protein>
    <submittedName>
        <fullName evidence="2">Uncharacterized protein</fullName>
    </submittedName>
</protein>
<dbReference type="AlphaFoldDB" id="A0A4C1SZ85"/>
<comment type="caution">
    <text evidence="2">The sequence shown here is derived from an EMBL/GenBank/DDBJ whole genome shotgun (WGS) entry which is preliminary data.</text>
</comment>
<reference evidence="2 3" key="1">
    <citation type="journal article" date="2019" name="Commun. Biol.">
        <title>The bagworm genome reveals a unique fibroin gene that provides high tensile strength.</title>
        <authorList>
            <person name="Kono N."/>
            <person name="Nakamura H."/>
            <person name="Ohtoshi R."/>
            <person name="Tomita M."/>
            <person name="Numata K."/>
            <person name="Arakawa K."/>
        </authorList>
    </citation>
    <scope>NUCLEOTIDE SEQUENCE [LARGE SCALE GENOMIC DNA]</scope>
</reference>
<gene>
    <name evidence="2" type="ORF">EVAR_92147_1</name>
</gene>
<organism evidence="2 3">
    <name type="scientific">Eumeta variegata</name>
    <name type="common">Bagworm moth</name>
    <name type="synonym">Eumeta japonica</name>
    <dbReference type="NCBI Taxonomy" id="151549"/>
    <lineage>
        <taxon>Eukaryota</taxon>
        <taxon>Metazoa</taxon>
        <taxon>Ecdysozoa</taxon>
        <taxon>Arthropoda</taxon>
        <taxon>Hexapoda</taxon>
        <taxon>Insecta</taxon>
        <taxon>Pterygota</taxon>
        <taxon>Neoptera</taxon>
        <taxon>Endopterygota</taxon>
        <taxon>Lepidoptera</taxon>
        <taxon>Glossata</taxon>
        <taxon>Ditrysia</taxon>
        <taxon>Tineoidea</taxon>
        <taxon>Psychidae</taxon>
        <taxon>Oiketicinae</taxon>
        <taxon>Eumeta</taxon>
    </lineage>
</organism>
<accession>A0A4C1SZ85</accession>